<comment type="caution">
    <text evidence="2">The sequence shown here is derived from an EMBL/GenBank/DDBJ whole genome shotgun (WGS) entry which is preliminary data.</text>
</comment>
<gene>
    <name evidence="2" type="ORF">G5B47_20025</name>
</gene>
<evidence type="ECO:0000313" key="2">
    <source>
        <dbReference type="EMBL" id="NGM84693.1"/>
    </source>
</evidence>
<keyword evidence="3" id="KW-1185">Reference proteome</keyword>
<dbReference type="RefSeq" id="WP_165101928.1">
    <property type="nucleotide sequence ID" value="NZ_JAAKGU010000011.1"/>
</dbReference>
<dbReference type="Proteomes" id="UP000480151">
    <property type="component" value="Unassembled WGS sequence"/>
</dbReference>
<dbReference type="AlphaFoldDB" id="A0A6M1PSH1"/>
<feature type="signal peptide" evidence="1">
    <location>
        <begin position="1"/>
        <end position="22"/>
    </location>
</feature>
<reference evidence="2 3" key="1">
    <citation type="submission" date="2020-02" db="EMBL/GenBank/DDBJ databases">
        <authorList>
            <person name="Gao J."/>
            <person name="Sun J."/>
        </authorList>
    </citation>
    <scope>NUCLEOTIDE SEQUENCE [LARGE SCALE GENOMIC DNA]</scope>
    <source>
        <strain evidence="2 3">7124</strain>
    </source>
</reference>
<evidence type="ECO:0000256" key="1">
    <source>
        <dbReference type="SAM" id="SignalP"/>
    </source>
</evidence>
<evidence type="ECO:0008006" key="4">
    <source>
        <dbReference type="Google" id="ProtNLM"/>
    </source>
</evidence>
<accession>A0A6M1PSH1</accession>
<name>A0A6M1PSH1_9BACL</name>
<evidence type="ECO:0000313" key="3">
    <source>
        <dbReference type="Proteomes" id="UP000480151"/>
    </source>
</evidence>
<feature type="chain" id="PRO_5026839349" description="Copper amine oxidase-like N-terminal domain-containing protein" evidence="1">
    <location>
        <begin position="23"/>
        <end position="216"/>
    </location>
</feature>
<dbReference type="EMBL" id="JAAKGU010000011">
    <property type="protein sequence ID" value="NGM84693.1"/>
    <property type="molecule type" value="Genomic_DNA"/>
</dbReference>
<sequence length="216" mass="25265">MKGKTMFCIVITFLLIGSVAWADSNFKVYWGKEELNQTSGKPLIINNRLYVPVYLLKQANISVYKQDNSWYLSDNRKKYINNLYLLDLYRRGFMDSINELDKESLNILGNVLLNKKVDDSKLKELINEVQTSTRASYKYIDELAIIGDKPEGFLQSLTCAENYNIAVSHLLKYNETRDLNELELFYDNRLKAIEAFDAVKNEYDRYINLSFDKAFR</sequence>
<protein>
    <recommendedName>
        <fullName evidence="4">Copper amine oxidase-like N-terminal domain-containing protein</fullName>
    </recommendedName>
</protein>
<proteinExistence type="predicted"/>
<keyword evidence="1" id="KW-0732">Signal</keyword>
<organism evidence="2 3">
    <name type="scientific">Paenibacillus apii</name>
    <dbReference type="NCBI Taxonomy" id="1850370"/>
    <lineage>
        <taxon>Bacteria</taxon>
        <taxon>Bacillati</taxon>
        <taxon>Bacillota</taxon>
        <taxon>Bacilli</taxon>
        <taxon>Bacillales</taxon>
        <taxon>Paenibacillaceae</taxon>
        <taxon>Paenibacillus</taxon>
    </lineage>
</organism>